<sequence>MSWPPEILYQILSYQFRDLMSSDYPNNAEKFNENFRTFINSNLTVNKAFSHICQVLIYRYCNLTTARRFHHLLNTLKEHRELRNAVQIVDFQELTSIGLGRTGEMNKMIKNLTNETLLEFLHLTKFTLREFLACEHIQDDLDENIIYFLLRPGTVLSVLDFCGCSGARFTESCIVSLDKLYRFDKERQIDLPIEENYQITCLGLNDCTDLPSYVLGRMLRMLPELQKLDLSHTSIDDDILLNKIPHLKNLTHLSLAMCLKLSPRAILEFFSYHPAVTDENNLATLEWLNLYTMPHSSSWSEVHTLFLLKKLCQYGHNKTLQYLNLSGMSLHESNDTTVTRSTFYFQCHDALTFIKWNFPKLKSLSIAGNNIPVPKLCEFLTPISPDTMSDNWWLHEDQNMQQLKFLNVCNNSYVNRWTIQDSALYTCSPSLVCLEVSFDAWQMIEKSNSRHEITVLHFKNPNSFLKDTADAEVIKWKCYIGSSYGRRYWIYKTDPYLNRDDLQTTGNVTRYDSEGNKIIEIVKQPDFLKFAQNKIMLGCGFIPLSGVRRKKCYRDLKPPISQFFTRNGGVTLGSRSTPIITPMLPPGGWRVVSNHEQEDGASLSDAIMEEDEDEDEEQEFDDDNVSDTYSASASSTTFSRTTSLGRMRSGLYWDRSIHDLHSRFMESDIMDPLPEPSIPPSIGEEVEENDEEYLNDPSLQRRRSQLNLQRSRPPSLHHRHSALDSSASILLPLRKSQNYYYAHPQEFVYNPNDQETTLKYQLHFQVIDEYQVFGCIERGMYRYYSLRA</sequence>
<reference evidence="2 3" key="1">
    <citation type="submission" date="2016-08" db="EMBL/GenBank/DDBJ databases">
        <title>Draft genome sequence of allopolyploid Zygosaccharomyces rouxii.</title>
        <authorList>
            <person name="Watanabe J."/>
            <person name="Uehara K."/>
            <person name="Mogi Y."/>
            <person name="Tsukioka Y."/>
        </authorList>
    </citation>
    <scope>NUCLEOTIDE SEQUENCE [LARGE SCALE GENOMIC DNA]</scope>
    <source>
        <strain evidence="2 3">NBRC 110957</strain>
    </source>
</reference>
<dbReference type="InterPro" id="IPR051341">
    <property type="entry name" value="Zyg-11_UBL_adapter"/>
</dbReference>
<feature type="compositionally biased region" description="Acidic residues" evidence="1">
    <location>
        <begin position="609"/>
        <end position="625"/>
    </location>
</feature>
<dbReference type="OrthoDB" id="9994419at2759"/>
<dbReference type="InterPro" id="IPR032675">
    <property type="entry name" value="LRR_dom_sf"/>
</dbReference>
<dbReference type="AlphaFoldDB" id="A0A1Q2ZU07"/>
<dbReference type="SUPFAM" id="SSF52047">
    <property type="entry name" value="RNI-like"/>
    <property type="match status" value="1"/>
</dbReference>
<dbReference type="PANTHER" id="PTHR12904:SF23">
    <property type="entry name" value="PROTEIN ZER-1 HOMOLOG"/>
    <property type="match status" value="1"/>
</dbReference>
<dbReference type="EMBL" id="BDGX01000001">
    <property type="protein sequence ID" value="GAV46957.1"/>
    <property type="molecule type" value="Genomic_DNA"/>
</dbReference>
<dbReference type="Proteomes" id="UP000187013">
    <property type="component" value="Unassembled WGS sequence"/>
</dbReference>
<proteinExistence type="predicted"/>
<feature type="region of interest" description="Disordered" evidence="1">
    <location>
        <begin position="609"/>
        <end position="637"/>
    </location>
</feature>
<gene>
    <name evidence="2" type="ORF">ZYGR_0A05550</name>
</gene>
<feature type="compositionally biased region" description="Acidic residues" evidence="1">
    <location>
        <begin position="684"/>
        <end position="694"/>
    </location>
</feature>
<accession>A0A1Q2ZU07</accession>
<protein>
    <submittedName>
        <fullName evidence="2">Uncharacterized protein</fullName>
    </submittedName>
</protein>
<organism evidence="2 3">
    <name type="scientific">Zygosaccharomyces rouxii</name>
    <dbReference type="NCBI Taxonomy" id="4956"/>
    <lineage>
        <taxon>Eukaryota</taxon>
        <taxon>Fungi</taxon>
        <taxon>Dikarya</taxon>
        <taxon>Ascomycota</taxon>
        <taxon>Saccharomycotina</taxon>
        <taxon>Saccharomycetes</taxon>
        <taxon>Saccharomycetales</taxon>
        <taxon>Saccharomycetaceae</taxon>
        <taxon>Zygosaccharomyces</taxon>
    </lineage>
</organism>
<feature type="region of interest" description="Disordered" evidence="1">
    <location>
        <begin position="669"/>
        <end position="721"/>
    </location>
</feature>
<dbReference type="PANTHER" id="PTHR12904">
    <property type="match status" value="1"/>
</dbReference>
<name>A0A1Q2ZU07_ZYGRO</name>
<dbReference type="Gene3D" id="3.80.10.10">
    <property type="entry name" value="Ribonuclease Inhibitor"/>
    <property type="match status" value="1"/>
</dbReference>
<comment type="caution">
    <text evidence="2">The sequence shown here is derived from an EMBL/GenBank/DDBJ whole genome shotgun (WGS) entry which is preliminary data.</text>
</comment>
<evidence type="ECO:0000313" key="3">
    <source>
        <dbReference type="Proteomes" id="UP000187013"/>
    </source>
</evidence>
<feature type="compositionally biased region" description="Low complexity" evidence="1">
    <location>
        <begin position="626"/>
        <end position="637"/>
    </location>
</feature>
<evidence type="ECO:0000256" key="1">
    <source>
        <dbReference type="SAM" id="MobiDB-lite"/>
    </source>
</evidence>
<evidence type="ECO:0000313" key="2">
    <source>
        <dbReference type="EMBL" id="GAV46957.1"/>
    </source>
</evidence>
<dbReference type="eggNOG" id="ENOG502R9EV">
    <property type="taxonomic scope" value="Eukaryota"/>
</dbReference>